<comment type="caution">
    <text evidence="2">The sequence shown here is derived from an EMBL/GenBank/DDBJ whole genome shotgun (WGS) entry which is preliminary data.</text>
</comment>
<dbReference type="STRING" id="1612624.ADU59_19760"/>
<evidence type="ECO:0000256" key="1">
    <source>
        <dbReference type="SAM" id="SignalP"/>
    </source>
</evidence>
<name>A0A1C7NY47_9HYPH</name>
<organism evidence="2 3">
    <name type="scientific">Pararhizobium polonicum</name>
    <dbReference type="NCBI Taxonomy" id="1612624"/>
    <lineage>
        <taxon>Bacteria</taxon>
        <taxon>Pseudomonadati</taxon>
        <taxon>Pseudomonadota</taxon>
        <taxon>Alphaproteobacteria</taxon>
        <taxon>Hyphomicrobiales</taxon>
        <taxon>Rhizobiaceae</taxon>
        <taxon>Rhizobium/Agrobacterium group</taxon>
        <taxon>Pararhizobium</taxon>
    </lineage>
</organism>
<sequence length="103" mass="11116">MRLDVIAATAVITLATATSGFAADDAPYAGSWDCGIATFSFTGDTYDSGEGPIPIRKVEKEDGNYILSFDDNYQIGLSSVTPTSMQWLSMESGDMFDCKRLKP</sequence>
<evidence type="ECO:0000313" key="3">
    <source>
        <dbReference type="Proteomes" id="UP000093111"/>
    </source>
</evidence>
<proteinExistence type="predicted"/>
<dbReference type="RefSeq" id="WP_068955861.1">
    <property type="nucleotide sequence ID" value="NZ_LGLV01000012.1"/>
</dbReference>
<dbReference type="OrthoDB" id="8453064at2"/>
<protein>
    <submittedName>
        <fullName evidence="2">Uncharacterized protein</fullName>
    </submittedName>
</protein>
<accession>A0A1C7NY47</accession>
<dbReference type="AlphaFoldDB" id="A0A1C7NY47"/>
<dbReference type="PATRIC" id="fig|1612624.7.peg.5924"/>
<dbReference type="EMBL" id="LGLV01000012">
    <property type="protein sequence ID" value="OBZ93927.1"/>
    <property type="molecule type" value="Genomic_DNA"/>
</dbReference>
<keyword evidence="1" id="KW-0732">Signal</keyword>
<feature type="signal peptide" evidence="1">
    <location>
        <begin position="1"/>
        <end position="22"/>
    </location>
</feature>
<evidence type="ECO:0000313" key="2">
    <source>
        <dbReference type="EMBL" id="OBZ93927.1"/>
    </source>
</evidence>
<dbReference type="Proteomes" id="UP000093111">
    <property type="component" value="Unassembled WGS sequence"/>
</dbReference>
<reference evidence="2 3" key="1">
    <citation type="journal article" date="2016" name="Syst. Appl. Microbiol.">
        <title>Pararhizobium polonicum sp. nov. isolated from tumors on stone fruit rootstocks.</title>
        <authorList>
            <person name="Pulawska J."/>
            <person name="Kuzmanovic N."/>
            <person name="Willems A."/>
            <person name="Pothier J.F."/>
        </authorList>
    </citation>
    <scope>NUCLEOTIDE SEQUENCE [LARGE SCALE GENOMIC DNA]</scope>
    <source>
        <strain evidence="2 3">F5.1</strain>
    </source>
</reference>
<feature type="chain" id="PRO_5008890030" evidence="1">
    <location>
        <begin position="23"/>
        <end position="103"/>
    </location>
</feature>
<gene>
    <name evidence="2" type="ORF">ADU59_19760</name>
</gene>
<keyword evidence="3" id="KW-1185">Reference proteome</keyword>